<dbReference type="RefSeq" id="WP_140925705.1">
    <property type="nucleotide sequence ID" value="NZ_QUAU01000001.1"/>
</dbReference>
<dbReference type="InterPro" id="IPR016181">
    <property type="entry name" value="Acyl_CoA_acyltransferase"/>
</dbReference>
<evidence type="ECO:0000259" key="1">
    <source>
        <dbReference type="PROSITE" id="PS51186"/>
    </source>
</evidence>
<name>A0A9Q8ILX1_9LACO</name>
<dbReference type="PANTHER" id="PTHR43415:SF6">
    <property type="entry name" value="SPERMIDINE N(1)-ACETYLTRANSFERASE"/>
    <property type="match status" value="1"/>
</dbReference>
<gene>
    <name evidence="2" type="ORF">DY114_00540</name>
    <name evidence="3" type="ORF">DY130_05050</name>
</gene>
<dbReference type="Proteomes" id="UP000777560">
    <property type="component" value="Unassembled WGS sequence"/>
</dbReference>
<evidence type="ECO:0000313" key="2">
    <source>
        <dbReference type="EMBL" id="TPR26218.1"/>
    </source>
</evidence>
<dbReference type="AlphaFoldDB" id="A0A9Q8ILX1"/>
<sequence length="168" mass="19808">MSFKLRALEKSDLTSIHQLFNDPFNMQFWFEEPYLPMEKLEDRFNHSLNDNSIRSFAVSYNENFAGIVELIDIDLRHRHAEIQIIIDSEFRGLKLAQKAFAECLKYAFETLNLHKVYLYVDVDNAPAVKVYQKLGFKTEGTLKEQYFANGSYHDCAIMSVFKKDYKKR</sequence>
<protein>
    <submittedName>
        <fullName evidence="3">GNAT family N-acetyltransferase</fullName>
    </submittedName>
</protein>
<dbReference type="GeneID" id="58108259"/>
<dbReference type="EMBL" id="QUAV01000001">
    <property type="protein sequence ID" value="TPR26218.1"/>
    <property type="molecule type" value="Genomic_DNA"/>
</dbReference>
<dbReference type="InterPro" id="IPR000182">
    <property type="entry name" value="GNAT_dom"/>
</dbReference>
<organism evidence="3 5">
    <name type="scientific">Apilactobacillus micheneri</name>
    <dbReference type="NCBI Taxonomy" id="1899430"/>
    <lineage>
        <taxon>Bacteria</taxon>
        <taxon>Bacillati</taxon>
        <taxon>Bacillota</taxon>
        <taxon>Bacilli</taxon>
        <taxon>Lactobacillales</taxon>
        <taxon>Lactobacillaceae</taxon>
        <taxon>Apilactobacillus</taxon>
    </lineage>
</organism>
<reference evidence="3 4" key="1">
    <citation type="submission" date="2018-08" db="EMBL/GenBank/DDBJ databases">
        <title>Comparative genomics of wild bee and flower associated Lactobacillus reveals potential adaptation to the bee host.</title>
        <authorList>
            <person name="Vuong H.Q."/>
            <person name="Mcfrederick Q.S."/>
        </authorList>
    </citation>
    <scope>NUCLEOTIDE SEQUENCE</scope>
    <source>
        <strain evidence="2 4">HV_13</strain>
        <strain evidence="3">HV_63</strain>
    </source>
</reference>
<dbReference type="EMBL" id="QUBG01000004">
    <property type="protein sequence ID" value="TPR43801.1"/>
    <property type="molecule type" value="Genomic_DNA"/>
</dbReference>
<evidence type="ECO:0000313" key="5">
    <source>
        <dbReference type="Proteomes" id="UP000784700"/>
    </source>
</evidence>
<evidence type="ECO:0000313" key="4">
    <source>
        <dbReference type="Proteomes" id="UP000777560"/>
    </source>
</evidence>
<dbReference type="PROSITE" id="PS51186">
    <property type="entry name" value="GNAT"/>
    <property type="match status" value="1"/>
</dbReference>
<dbReference type="GO" id="GO:0004145">
    <property type="term" value="F:diamine N-acetyltransferase activity"/>
    <property type="evidence" value="ECO:0007669"/>
    <property type="project" value="TreeGrafter"/>
</dbReference>
<feature type="domain" description="N-acetyltransferase" evidence="1">
    <location>
        <begin position="3"/>
        <end position="163"/>
    </location>
</feature>
<dbReference type="Pfam" id="PF13302">
    <property type="entry name" value="Acetyltransf_3"/>
    <property type="match status" value="1"/>
</dbReference>
<accession>A0A9Q8ILX1</accession>
<evidence type="ECO:0000313" key="3">
    <source>
        <dbReference type="EMBL" id="TPR43801.1"/>
    </source>
</evidence>
<dbReference type="PANTHER" id="PTHR43415">
    <property type="entry name" value="SPERMIDINE N(1)-ACETYLTRANSFERASE"/>
    <property type="match status" value="1"/>
</dbReference>
<dbReference type="Proteomes" id="UP000784700">
    <property type="component" value="Unassembled WGS sequence"/>
</dbReference>
<keyword evidence="4" id="KW-1185">Reference proteome</keyword>
<comment type="caution">
    <text evidence="3">The sequence shown here is derived from an EMBL/GenBank/DDBJ whole genome shotgun (WGS) entry which is preliminary data.</text>
</comment>
<dbReference type="SUPFAM" id="SSF55729">
    <property type="entry name" value="Acyl-CoA N-acyltransferases (Nat)"/>
    <property type="match status" value="1"/>
</dbReference>
<dbReference type="Gene3D" id="3.40.630.30">
    <property type="match status" value="1"/>
</dbReference>
<proteinExistence type="predicted"/>